<name>K4BR47_SOLLC</name>
<dbReference type="Proteomes" id="UP000004994">
    <property type="component" value="Chromosome 4"/>
</dbReference>
<dbReference type="Gramene" id="Solyc04g026050.1.1">
    <property type="protein sequence ID" value="Solyc04g026050.1.1"/>
    <property type="gene ID" value="Solyc04g026050.1"/>
</dbReference>
<evidence type="ECO:0000313" key="1">
    <source>
        <dbReference type="EnsemblPlants" id="Solyc04g026050.1.1"/>
    </source>
</evidence>
<dbReference type="EnsemblPlants" id="Solyc04g026050.1.1">
    <property type="protein sequence ID" value="Solyc04g026050.1.1"/>
    <property type="gene ID" value="Solyc04g026050.1"/>
</dbReference>
<dbReference type="eggNOG" id="KOG2325">
    <property type="taxonomic scope" value="Eukaryota"/>
</dbReference>
<dbReference type="PaxDb" id="4081-Solyc04g026050.1.1"/>
<dbReference type="InParanoid" id="K4BR47"/>
<dbReference type="AlphaFoldDB" id="K4BR47"/>
<evidence type="ECO:0000313" key="2">
    <source>
        <dbReference type="Proteomes" id="UP000004994"/>
    </source>
</evidence>
<reference evidence="1" key="2">
    <citation type="submission" date="2015-06" db="UniProtKB">
        <authorList>
            <consortium name="EnsemblPlants"/>
        </authorList>
    </citation>
    <scope>IDENTIFICATION</scope>
    <source>
        <strain evidence="1">cv. Heinz 1706</strain>
    </source>
</reference>
<proteinExistence type="predicted"/>
<dbReference type="STRING" id="4081.K4BR47"/>
<reference evidence="1" key="1">
    <citation type="journal article" date="2012" name="Nature">
        <title>The tomato genome sequence provides insights into fleshy fruit evolution.</title>
        <authorList>
            <consortium name="Tomato Genome Consortium"/>
        </authorList>
    </citation>
    <scope>NUCLEOTIDE SEQUENCE [LARGE SCALE GENOMIC DNA]</scope>
    <source>
        <strain evidence="1">cv. Heinz 1706</strain>
    </source>
</reference>
<accession>K4BR47</accession>
<organism evidence="1">
    <name type="scientific">Solanum lycopersicum</name>
    <name type="common">Tomato</name>
    <name type="synonym">Lycopersicon esculentum</name>
    <dbReference type="NCBI Taxonomy" id="4081"/>
    <lineage>
        <taxon>Eukaryota</taxon>
        <taxon>Viridiplantae</taxon>
        <taxon>Streptophyta</taxon>
        <taxon>Embryophyta</taxon>
        <taxon>Tracheophyta</taxon>
        <taxon>Spermatophyta</taxon>
        <taxon>Magnoliopsida</taxon>
        <taxon>eudicotyledons</taxon>
        <taxon>Gunneridae</taxon>
        <taxon>Pentapetalae</taxon>
        <taxon>asterids</taxon>
        <taxon>lamiids</taxon>
        <taxon>Solanales</taxon>
        <taxon>Solanaceae</taxon>
        <taxon>Solanoideae</taxon>
        <taxon>Solaneae</taxon>
        <taxon>Solanum</taxon>
        <taxon>Solanum subgen. Lycopersicon</taxon>
    </lineage>
</organism>
<sequence length="140" mass="15793">MDNGSCMVCYILCLWTTFREPPILELEDVLLLKSNSEKIQNDLVHKGIIQPFLLCAEETKQAEDDDQDFFSFYVAIPYFVPQYVCSALITFLVVEVLEDVNLKLLSQAISSQHSKGTYNCGLLSTEAGTLDRVFGQKCIL</sequence>
<protein>
    <submittedName>
        <fullName evidence="1">Uncharacterized protein</fullName>
    </submittedName>
</protein>
<dbReference type="HOGENOM" id="CLU_1838629_0_0_1"/>
<dbReference type="PhylomeDB" id="K4BR47"/>
<keyword evidence="2" id="KW-1185">Reference proteome</keyword>